<accession>A0AAP3E8M2</accession>
<dbReference type="Pfam" id="PF26161">
    <property type="entry name" value="DUF8044"/>
    <property type="match status" value="1"/>
</dbReference>
<protein>
    <submittedName>
        <fullName evidence="2">Uncharacterized protein</fullName>
    </submittedName>
</protein>
<keyword evidence="1" id="KW-0472">Membrane</keyword>
<dbReference type="InterPro" id="IPR058357">
    <property type="entry name" value="DUF8044"/>
</dbReference>
<gene>
    <name evidence="2" type="ORF">OB919_19100</name>
</gene>
<feature type="transmembrane region" description="Helical" evidence="1">
    <location>
        <begin position="7"/>
        <end position="26"/>
    </location>
</feature>
<name>A0AAP3E8M2_9EURY</name>
<dbReference type="EMBL" id="JAOPJZ010000028">
    <property type="protein sequence ID" value="MCU4754060.1"/>
    <property type="molecule type" value="Genomic_DNA"/>
</dbReference>
<feature type="transmembrane region" description="Helical" evidence="1">
    <location>
        <begin position="32"/>
        <end position="51"/>
    </location>
</feature>
<keyword evidence="3" id="KW-1185">Reference proteome</keyword>
<dbReference type="Proteomes" id="UP001321047">
    <property type="component" value="Unassembled WGS sequence"/>
</dbReference>
<evidence type="ECO:0000256" key="1">
    <source>
        <dbReference type="SAM" id="Phobius"/>
    </source>
</evidence>
<reference evidence="2 3" key="1">
    <citation type="submission" date="2022-09" db="EMBL/GenBank/DDBJ databases">
        <title>Enrichment on poylsaccharides allowed isolation of novel metabolic and taxonomic groups of Haloarchaea.</title>
        <authorList>
            <person name="Sorokin D.Y."/>
            <person name="Elcheninov A.G."/>
            <person name="Khizhniak T.V."/>
            <person name="Kolganova T.V."/>
            <person name="Kublanov I.V."/>
        </authorList>
    </citation>
    <scope>NUCLEOTIDE SEQUENCE [LARGE SCALE GENOMIC DNA]</scope>
    <source>
        <strain evidence="2 3">AArc-curdl1</strain>
    </source>
</reference>
<evidence type="ECO:0000313" key="3">
    <source>
        <dbReference type="Proteomes" id="UP001321047"/>
    </source>
</evidence>
<keyword evidence="1" id="KW-1133">Transmembrane helix</keyword>
<dbReference type="AlphaFoldDB" id="A0AAP3E8M2"/>
<sequence>MANQRRIQFVHGQLAWMVATVLVLAVMDSLSYGLFFLLSLLGLAIVTELTAPTNVSPEWRTRLRWLIVFGLVGFVYVVIRRLLEILRPELFT</sequence>
<proteinExistence type="predicted"/>
<evidence type="ECO:0000313" key="2">
    <source>
        <dbReference type="EMBL" id="MCU4754060.1"/>
    </source>
</evidence>
<comment type="caution">
    <text evidence="2">The sequence shown here is derived from an EMBL/GenBank/DDBJ whole genome shotgun (WGS) entry which is preliminary data.</text>
</comment>
<keyword evidence="1" id="KW-0812">Transmembrane</keyword>
<feature type="transmembrane region" description="Helical" evidence="1">
    <location>
        <begin position="63"/>
        <end position="83"/>
    </location>
</feature>
<dbReference type="RefSeq" id="WP_342810377.1">
    <property type="nucleotide sequence ID" value="NZ_JAOPJZ010000028.1"/>
</dbReference>
<organism evidence="2 3">
    <name type="scientific">Natronosalvus hydrolyticus</name>
    <dbReference type="NCBI Taxonomy" id="2979988"/>
    <lineage>
        <taxon>Archaea</taxon>
        <taxon>Methanobacteriati</taxon>
        <taxon>Methanobacteriota</taxon>
        <taxon>Stenosarchaea group</taxon>
        <taxon>Halobacteria</taxon>
        <taxon>Halobacteriales</taxon>
        <taxon>Natrialbaceae</taxon>
        <taxon>Natronosalvus</taxon>
    </lineage>
</organism>